<organism evidence="10 11">
    <name type="scientific">Ramlibacter rhizophilus</name>
    <dbReference type="NCBI Taxonomy" id="1781167"/>
    <lineage>
        <taxon>Bacteria</taxon>
        <taxon>Pseudomonadati</taxon>
        <taxon>Pseudomonadota</taxon>
        <taxon>Betaproteobacteria</taxon>
        <taxon>Burkholderiales</taxon>
        <taxon>Comamonadaceae</taxon>
        <taxon>Ramlibacter</taxon>
    </lineage>
</organism>
<reference evidence="10 11" key="1">
    <citation type="submission" date="2019-03" db="EMBL/GenBank/DDBJ databases">
        <title>Ramlibacter rhizophilus CCTCC AB2015357, whole genome shotgun sequence.</title>
        <authorList>
            <person name="Zhang X."/>
            <person name="Feng G."/>
            <person name="Zhu H."/>
        </authorList>
    </citation>
    <scope>NUCLEOTIDE SEQUENCE [LARGE SCALE GENOMIC DNA]</scope>
    <source>
        <strain evidence="10 11">CCTCC AB2015357</strain>
    </source>
</reference>
<dbReference type="AlphaFoldDB" id="A0A4Z0BLE7"/>
<dbReference type="GO" id="GO:0019678">
    <property type="term" value="P:propionate metabolic process, methylmalonyl pathway"/>
    <property type="evidence" value="ECO:0007669"/>
    <property type="project" value="TreeGrafter"/>
</dbReference>
<dbReference type="Proteomes" id="UP000297564">
    <property type="component" value="Unassembled WGS sequence"/>
</dbReference>
<evidence type="ECO:0000256" key="2">
    <source>
        <dbReference type="ARBA" id="ARBA00008465"/>
    </source>
</evidence>
<dbReference type="NCBIfam" id="TIGR00641">
    <property type="entry name" value="acid_CoA_mut_N"/>
    <property type="match status" value="1"/>
</dbReference>
<evidence type="ECO:0000313" key="10">
    <source>
        <dbReference type="EMBL" id="TFY98738.1"/>
    </source>
</evidence>
<dbReference type="Gene3D" id="3.20.20.240">
    <property type="entry name" value="Methylmalonyl-CoA mutase"/>
    <property type="match status" value="1"/>
</dbReference>
<dbReference type="InterPro" id="IPR006099">
    <property type="entry name" value="MeMalonylCoA_mutase_a/b_cat"/>
</dbReference>
<dbReference type="SUPFAM" id="SSF52242">
    <property type="entry name" value="Cobalamin (vitamin B12)-binding domain"/>
    <property type="match status" value="1"/>
</dbReference>
<keyword evidence="7" id="KW-0170">Cobalt</keyword>
<dbReference type="PANTHER" id="PTHR48101">
    <property type="entry name" value="METHYLMALONYL-COA MUTASE, MITOCHONDRIAL-RELATED"/>
    <property type="match status" value="1"/>
</dbReference>
<evidence type="ECO:0000259" key="9">
    <source>
        <dbReference type="PROSITE" id="PS51332"/>
    </source>
</evidence>
<sequence length="717" mass="78115">MSQAPEFPTTRLEDWARAAARSAPGGQLDALNWVTPDGITVKPLYTAADLQGLPHADTLPGFEPYLRGPQATMYAVRPWTIRQYAGFSTAEESNAFYRKALAAGGQGVSVAFDLATHRGYDSDHPRVTGDVGKAGVAIDSVEDMKILFDGIPLDKVSVSMTMNGAVLPVLAGYIVAAEEQGVAQDKLSGTIQNDILKEFMVRNTYIYPPAPSMRIIGDIIEYTAGHMPRFNSISISGYHMQEAGANQALELAFTLADGKEYVKTALAKGLDVDDFAGRLSFFWAVGMNFYLEIAKMRAARLLWCRIMKGFGAKNPKSLMLRTHSQTSGWSLTEQDPYNNVVRTTIEAMAAVFGGTQSLHTNSFDEAIALPTEFSSRIARNTQLIIQEETHITSVVDPWAGSYMMEKLTQDMADAAWAIIEEVEAMGGMTRAVDSGWAKLKIEAAAAEKQARIDAGRDVIVGVNKYRLAEEDPIEILEVDNVKVREQQVARLAALRERRDAQQVRQCLERLTQIAESGQGNLLAASIEAIRARATVGEVSDALEKVFGRHRADTQKVTGVYAAAYDSEEGWSQLQQEIAQFAQEQGRRPRVMIAKLGQDGHDRGAKVVATAFADLGFDVDMGPLFQTPEECARQAIENDVHAVGVSTLAAGHKTLVPAIIAELKRQGADDIVVFVGGVIPRQDYDFLYEAGVKGIYGPGTPIPASAKDVLEQIRKAHG</sequence>
<evidence type="ECO:0000256" key="7">
    <source>
        <dbReference type="ARBA" id="ARBA00023285"/>
    </source>
</evidence>
<dbReference type="GO" id="GO:0046872">
    <property type="term" value="F:metal ion binding"/>
    <property type="evidence" value="ECO:0007669"/>
    <property type="project" value="UniProtKB-KW"/>
</dbReference>
<dbReference type="Pfam" id="PF01642">
    <property type="entry name" value="MM_CoA_mutase"/>
    <property type="match status" value="1"/>
</dbReference>
<dbReference type="RefSeq" id="WP_135285889.1">
    <property type="nucleotide sequence ID" value="NZ_SMLL01000005.1"/>
</dbReference>
<dbReference type="InterPro" id="IPR006159">
    <property type="entry name" value="Acid_CoA_mut_C"/>
</dbReference>
<dbReference type="PANTHER" id="PTHR48101:SF4">
    <property type="entry name" value="METHYLMALONYL-COA MUTASE, MITOCHONDRIAL"/>
    <property type="match status" value="1"/>
</dbReference>
<dbReference type="GO" id="GO:0004494">
    <property type="term" value="F:methylmalonyl-CoA mutase activity"/>
    <property type="evidence" value="ECO:0007669"/>
    <property type="project" value="UniProtKB-EC"/>
</dbReference>
<dbReference type="EMBL" id="SMLL01000005">
    <property type="protein sequence ID" value="TFY98738.1"/>
    <property type="molecule type" value="Genomic_DNA"/>
</dbReference>
<dbReference type="PROSITE" id="PS51332">
    <property type="entry name" value="B12_BINDING"/>
    <property type="match status" value="1"/>
</dbReference>
<dbReference type="Pfam" id="PF02310">
    <property type="entry name" value="B12-binding"/>
    <property type="match status" value="1"/>
</dbReference>
<dbReference type="InterPro" id="IPR016176">
    <property type="entry name" value="Cbl-dep_enz_cat"/>
</dbReference>
<comment type="cofactor">
    <cofactor evidence="1">
        <name>adenosylcob(III)alamin</name>
        <dbReference type="ChEBI" id="CHEBI:18408"/>
    </cofactor>
</comment>
<name>A0A4Z0BLE7_9BURK</name>
<keyword evidence="5" id="KW-0479">Metal-binding</keyword>
<accession>A0A4Z0BLE7</accession>
<dbReference type="GO" id="GO:0005737">
    <property type="term" value="C:cytoplasm"/>
    <property type="evidence" value="ECO:0007669"/>
    <property type="project" value="TreeGrafter"/>
</dbReference>
<keyword evidence="6 10" id="KW-0413">Isomerase</keyword>
<dbReference type="SUPFAM" id="SSF51703">
    <property type="entry name" value="Cobalamin (vitamin B12)-dependent enzymes"/>
    <property type="match status" value="1"/>
</dbReference>
<dbReference type="Gene3D" id="3.40.50.280">
    <property type="entry name" value="Cobalamin-binding domain"/>
    <property type="match status" value="1"/>
</dbReference>
<evidence type="ECO:0000256" key="6">
    <source>
        <dbReference type="ARBA" id="ARBA00023235"/>
    </source>
</evidence>
<dbReference type="NCBIfam" id="NF006944">
    <property type="entry name" value="PRK09426.1"/>
    <property type="match status" value="1"/>
</dbReference>
<dbReference type="FunFam" id="3.20.20.240:FF:000001">
    <property type="entry name" value="Probable methylmalonyl-coa mutase"/>
    <property type="match status" value="1"/>
</dbReference>
<dbReference type="InterPro" id="IPR006098">
    <property type="entry name" value="MMCoA_mutase_a_cat"/>
</dbReference>
<dbReference type="InterPro" id="IPR036724">
    <property type="entry name" value="Cobalamin-bd_sf"/>
</dbReference>
<dbReference type="InterPro" id="IPR006158">
    <property type="entry name" value="Cobalamin-bd"/>
</dbReference>
<evidence type="ECO:0000256" key="4">
    <source>
        <dbReference type="ARBA" id="ARBA00022628"/>
    </source>
</evidence>
<keyword evidence="4" id="KW-0846">Cobalamin</keyword>
<comment type="similarity">
    <text evidence="2">Belongs to the methylmalonyl-CoA mutase family.</text>
</comment>
<dbReference type="EC" id="5.4.99.2" evidence="3"/>
<dbReference type="OrthoDB" id="9762378at2"/>
<gene>
    <name evidence="10" type="ORF">EZ242_14570</name>
</gene>
<protein>
    <recommendedName>
        <fullName evidence="8">Methylmalonyl-CoA mutase</fullName>
        <ecNumber evidence="3">5.4.99.2</ecNumber>
    </recommendedName>
</protein>
<dbReference type="CDD" id="cd02071">
    <property type="entry name" value="MM_CoA_mut_B12_BD"/>
    <property type="match status" value="1"/>
</dbReference>
<evidence type="ECO:0000313" key="11">
    <source>
        <dbReference type="Proteomes" id="UP000297564"/>
    </source>
</evidence>
<evidence type="ECO:0000256" key="1">
    <source>
        <dbReference type="ARBA" id="ARBA00001922"/>
    </source>
</evidence>
<proteinExistence type="inferred from homology"/>
<comment type="caution">
    <text evidence="10">The sequence shown here is derived from an EMBL/GenBank/DDBJ whole genome shotgun (WGS) entry which is preliminary data.</text>
</comment>
<dbReference type="CDD" id="cd03679">
    <property type="entry name" value="MM_CoA_mutase_alpha_like"/>
    <property type="match status" value="1"/>
</dbReference>
<evidence type="ECO:0000256" key="3">
    <source>
        <dbReference type="ARBA" id="ARBA00012398"/>
    </source>
</evidence>
<dbReference type="GO" id="GO:0031419">
    <property type="term" value="F:cobalamin binding"/>
    <property type="evidence" value="ECO:0007669"/>
    <property type="project" value="UniProtKB-KW"/>
</dbReference>
<dbReference type="NCBIfam" id="TIGR00640">
    <property type="entry name" value="acid_CoA_mut_C"/>
    <property type="match status" value="1"/>
</dbReference>
<evidence type="ECO:0000256" key="5">
    <source>
        <dbReference type="ARBA" id="ARBA00022723"/>
    </source>
</evidence>
<evidence type="ECO:0000256" key="8">
    <source>
        <dbReference type="ARBA" id="ARBA00072363"/>
    </source>
</evidence>
<keyword evidence="11" id="KW-1185">Reference proteome</keyword>
<feature type="domain" description="B12-binding" evidence="9">
    <location>
        <begin position="587"/>
        <end position="717"/>
    </location>
</feature>
<dbReference type="FunFam" id="3.40.50.280:FF:000002">
    <property type="entry name" value="Methylmalonyl-CoA mutase, mitochondrial"/>
    <property type="match status" value="1"/>
</dbReference>